<evidence type="ECO:0000256" key="4">
    <source>
        <dbReference type="SAM" id="MobiDB-lite"/>
    </source>
</evidence>
<feature type="region of interest" description="Disordered" evidence="4">
    <location>
        <begin position="122"/>
        <end position="156"/>
    </location>
</feature>
<accession>A0AA37UE33</accession>
<evidence type="ECO:0000313" key="5">
    <source>
        <dbReference type="EMBL" id="GMA28584.1"/>
    </source>
</evidence>
<gene>
    <name evidence="5" type="ORF">GCM10025874_18370</name>
</gene>
<proteinExistence type="inferred from homology"/>
<dbReference type="GO" id="GO:0003697">
    <property type="term" value="F:single-stranded DNA binding"/>
    <property type="evidence" value="ECO:0007669"/>
    <property type="project" value="UniProtKB-UniRule"/>
</dbReference>
<dbReference type="CDD" id="cd04496">
    <property type="entry name" value="SSB_OBF"/>
    <property type="match status" value="1"/>
</dbReference>
<dbReference type="InterPro" id="IPR000424">
    <property type="entry name" value="Primosome_PriB/ssb"/>
</dbReference>
<comment type="subunit">
    <text evidence="2">Homotetramer.</text>
</comment>
<evidence type="ECO:0000313" key="6">
    <source>
        <dbReference type="Proteomes" id="UP001157160"/>
    </source>
</evidence>
<dbReference type="PIRSF" id="PIRSF002070">
    <property type="entry name" value="SSB"/>
    <property type="match status" value="1"/>
</dbReference>
<dbReference type="PANTHER" id="PTHR10302:SF27">
    <property type="entry name" value="SINGLE-STRANDED DNA-BINDING PROTEIN"/>
    <property type="match status" value="1"/>
</dbReference>
<evidence type="ECO:0000256" key="1">
    <source>
        <dbReference type="ARBA" id="ARBA00023125"/>
    </source>
</evidence>
<comment type="caution">
    <text evidence="2">Lacks conserved residue(s) required for the propagation of feature annotation.</text>
</comment>
<dbReference type="NCBIfam" id="TIGR00621">
    <property type="entry name" value="ssb"/>
    <property type="match status" value="1"/>
</dbReference>
<keyword evidence="1 2" id="KW-0238">DNA-binding</keyword>
<evidence type="ECO:0000256" key="3">
    <source>
        <dbReference type="PIRNR" id="PIRNR002070"/>
    </source>
</evidence>
<protein>
    <recommendedName>
        <fullName evidence="2 3">Single-stranded DNA-binding protein</fullName>
        <shortName evidence="2">SSB</shortName>
    </recommendedName>
</protein>
<dbReference type="InterPro" id="IPR012340">
    <property type="entry name" value="NA-bd_OB-fold"/>
</dbReference>
<dbReference type="InterPro" id="IPR011344">
    <property type="entry name" value="ssDNA-bd"/>
</dbReference>
<dbReference type="HAMAP" id="MF_00984">
    <property type="entry name" value="SSB"/>
    <property type="match status" value="1"/>
</dbReference>
<dbReference type="AlphaFoldDB" id="A0AA37UE33"/>
<dbReference type="PANTHER" id="PTHR10302">
    <property type="entry name" value="SINGLE-STRANDED DNA-BINDING PROTEIN"/>
    <property type="match status" value="1"/>
</dbReference>
<dbReference type="GO" id="GO:0006260">
    <property type="term" value="P:DNA replication"/>
    <property type="evidence" value="ECO:0007669"/>
    <property type="project" value="InterPro"/>
</dbReference>
<dbReference type="RefSeq" id="WP_284231904.1">
    <property type="nucleotide sequence ID" value="NZ_BSUL01000001.1"/>
</dbReference>
<reference evidence="5 6" key="1">
    <citation type="journal article" date="2014" name="Int. J. Syst. Evol. Microbiol.">
        <title>Complete genome sequence of Corynebacterium casei LMG S-19264T (=DSM 44701T), isolated from a smear-ripened cheese.</title>
        <authorList>
            <consortium name="US DOE Joint Genome Institute (JGI-PGF)"/>
            <person name="Walter F."/>
            <person name="Albersmeier A."/>
            <person name="Kalinowski J."/>
            <person name="Ruckert C."/>
        </authorList>
    </citation>
    <scope>NUCLEOTIDE SEQUENCE [LARGE SCALE GENOMIC DNA]</scope>
    <source>
        <strain evidence="5 6">NBRC 112289</strain>
    </source>
</reference>
<dbReference type="SUPFAM" id="SSF50249">
    <property type="entry name" value="Nucleic acid-binding proteins"/>
    <property type="match status" value="1"/>
</dbReference>
<dbReference type="GO" id="GO:0009295">
    <property type="term" value="C:nucleoid"/>
    <property type="evidence" value="ECO:0007669"/>
    <property type="project" value="TreeGrafter"/>
</dbReference>
<keyword evidence="6" id="KW-1185">Reference proteome</keyword>
<name>A0AA37UE33_9MICO</name>
<evidence type="ECO:0000256" key="2">
    <source>
        <dbReference type="HAMAP-Rule" id="MF_00984"/>
    </source>
</evidence>
<dbReference type="PROSITE" id="PS50935">
    <property type="entry name" value="SSB"/>
    <property type="match status" value="1"/>
</dbReference>
<sequence>MTDSITISGFVATTPRHVITEAGLKITSFRLASNQRRFDRQKNQWVDGETNWYTVSTFRQLAENTATSVKKGERVIVTGRVRIRDWTGDEKSGTSIEVEADALGHDLTWGVSIFARRIIERETRPADAQAPEQEEPAAEEQGGDAEQQPLAAAVPF</sequence>
<dbReference type="Proteomes" id="UP001157160">
    <property type="component" value="Unassembled WGS sequence"/>
</dbReference>
<comment type="caution">
    <text evidence="5">The sequence shown here is derived from an EMBL/GenBank/DDBJ whole genome shotgun (WGS) entry which is preliminary data.</text>
</comment>
<organism evidence="5 6">
    <name type="scientific">Arenivirga flava</name>
    <dbReference type="NCBI Taxonomy" id="1930060"/>
    <lineage>
        <taxon>Bacteria</taxon>
        <taxon>Bacillati</taxon>
        <taxon>Actinomycetota</taxon>
        <taxon>Actinomycetes</taxon>
        <taxon>Micrococcales</taxon>
        <taxon>Microbacteriaceae</taxon>
        <taxon>Arenivirga</taxon>
    </lineage>
</organism>
<dbReference type="Gene3D" id="2.40.50.140">
    <property type="entry name" value="Nucleic acid-binding proteins"/>
    <property type="match status" value="1"/>
</dbReference>
<dbReference type="Pfam" id="PF00436">
    <property type="entry name" value="SSB"/>
    <property type="match status" value="1"/>
</dbReference>
<feature type="compositionally biased region" description="Acidic residues" evidence="4">
    <location>
        <begin position="132"/>
        <end position="143"/>
    </location>
</feature>
<dbReference type="EMBL" id="BSUL01000001">
    <property type="protein sequence ID" value="GMA28584.1"/>
    <property type="molecule type" value="Genomic_DNA"/>
</dbReference>